<dbReference type="SUPFAM" id="SSF81383">
    <property type="entry name" value="F-box domain"/>
    <property type="match status" value="1"/>
</dbReference>
<evidence type="ECO:0000313" key="4">
    <source>
        <dbReference type="Proteomes" id="UP000474640"/>
    </source>
</evidence>
<feature type="domain" description="F-box" evidence="2">
    <location>
        <begin position="23"/>
        <end position="63"/>
    </location>
</feature>
<feature type="region of interest" description="Disordered" evidence="1">
    <location>
        <begin position="142"/>
        <end position="162"/>
    </location>
</feature>
<organism evidence="3 4">
    <name type="scientific">Orbilia oligospora</name>
    <name type="common">Nematode-trapping fungus</name>
    <name type="synonym">Arthrobotrys oligospora</name>
    <dbReference type="NCBI Taxonomy" id="2813651"/>
    <lineage>
        <taxon>Eukaryota</taxon>
        <taxon>Fungi</taxon>
        <taxon>Dikarya</taxon>
        <taxon>Ascomycota</taxon>
        <taxon>Pezizomycotina</taxon>
        <taxon>Orbiliomycetes</taxon>
        <taxon>Orbiliales</taxon>
        <taxon>Orbiliaceae</taxon>
        <taxon>Orbilia</taxon>
    </lineage>
</organism>
<reference evidence="3 4" key="1">
    <citation type="submission" date="2020-01" db="EMBL/GenBank/DDBJ databases">
        <authorList>
            <person name="Palmer J.M."/>
        </authorList>
    </citation>
    <scope>NUCLEOTIDE SEQUENCE [LARGE SCALE GENOMIC DNA]</scope>
    <source>
        <strain evidence="3 4">TWF970</strain>
    </source>
</reference>
<dbReference type="Proteomes" id="UP000474640">
    <property type="component" value="Unassembled WGS sequence"/>
</dbReference>
<sequence length="395" mass="44557">MILFSRKKSTKAISVPTTPLFLIPELIEKILLNVPAIDVLTRCRSVCKTWKGLIENTSPDLKYYSTSGLRRTDLDAVKVKSSRARPRSTPDRSPHPQLLTPIAIDILSIFWKRLAKDGIIVDKPEQPRREWAVRTFFRREQGDGAHSQHVQRRSESRRSSSSSTMNKFQECILIMGTIFIYLPVSRTLRAASFIKLKAGKVGRRKRAVASLGRKLIKEFTPVWQKVQIFKPHTPEFRGVLIGAGTNQRHRSISPRDSTLSLPKKFTKLSDAANALMTPLIEAIYCGKLLFVDAPTHPSIILGVAVQGPAVGIDLTYEFDELVTRINRYDGAAKESFMFGAHEPFNVSCKFTRIVEDEGATWGVSVNTLWRADQLNENVVPETVSQRRWGFIAPNM</sequence>
<evidence type="ECO:0000256" key="1">
    <source>
        <dbReference type="SAM" id="MobiDB-lite"/>
    </source>
</evidence>
<dbReference type="InterPro" id="IPR036047">
    <property type="entry name" value="F-box-like_dom_sf"/>
</dbReference>
<evidence type="ECO:0000313" key="3">
    <source>
        <dbReference type="EMBL" id="KAF3273179.1"/>
    </source>
</evidence>
<dbReference type="Gene3D" id="1.20.1280.50">
    <property type="match status" value="1"/>
</dbReference>
<comment type="caution">
    <text evidence="3">The sequence shown here is derived from an EMBL/GenBank/DDBJ whole genome shotgun (WGS) entry which is preliminary data.</text>
</comment>
<name>A0A7C8R4X3_ORBOL</name>
<proteinExistence type="predicted"/>
<dbReference type="InterPro" id="IPR001810">
    <property type="entry name" value="F-box_dom"/>
</dbReference>
<accession>A0A7C8R4X3</accession>
<dbReference type="SMART" id="SM00256">
    <property type="entry name" value="FBOX"/>
    <property type="match status" value="1"/>
</dbReference>
<dbReference type="EMBL" id="JAABOJ010000057">
    <property type="protein sequence ID" value="KAF3273179.1"/>
    <property type="molecule type" value="Genomic_DNA"/>
</dbReference>
<dbReference type="Pfam" id="PF00646">
    <property type="entry name" value="F-box"/>
    <property type="match status" value="1"/>
</dbReference>
<dbReference type="AlphaFoldDB" id="A0A7C8R4X3"/>
<evidence type="ECO:0000259" key="2">
    <source>
        <dbReference type="SMART" id="SM00256"/>
    </source>
</evidence>
<gene>
    <name evidence="3" type="ORF">TWF970_009341</name>
</gene>
<protein>
    <recommendedName>
        <fullName evidence="2">F-box domain-containing protein</fullName>
    </recommendedName>
</protein>
<dbReference type="OrthoDB" id="3800738at2759"/>